<dbReference type="InterPro" id="IPR011009">
    <property type="entry name" value="Kinase-like_dom_sf"/>
</dbReference>
<dbReference type="InterPro" id="IPR002575">
    <property type="entry name" value="Aminoglycoside_PTrfase"/>
</dbReference>
<comment type="caution">
    <text evidence="2">The sequence shown here is derived from an EMBL/GenBank/DDBJ whole genome shotgun (WGS) entry which is preliminary data.</text>
</comment>
<evidence type="ECO:0000313" key="3">
    <source>
        <dbReference type="Proteomes" id="UP000605986"/>
    </source>
</evidence>
<dbReference type="PANTHER" id="PTHR21310">
    <property type="entry name" value="AMINOGLYCOSIDE PHOSPHOTRANSFERASE-RELATED-RELATED"/>
    <property type="match status" value="1"/>
</dbReference>
<protein>
    <submittedName>
        <fullName evidence="2">Protein kinase-like domain protein</fullName>
    </submittedName>
</protein>
<dbReference type="AlphaFoldDB" id="A0A8H4NWS3"/>
<evidence type="ECO:0000313" key="2">
    <source>
        <dbReference type="EMBL" id="KAF4454064.1"/>
    </source>
</evidence>
<dbReference type="InterPro" id="IPR051678">
    <property type="entry name" value="AGP_Transferase"/>
</dbReference>
<feature type="domain" description="Aminoglycoside phosphotransferase" evidence="1">
    <location>
        <begin position="112"/>
        <end position="257"/>
    </location>
</feature>
<dbReference type="PANTHER" id="PTHR21310:SF15">
    <property type="entry name" value="AMINOGLYCOSIDE PHOSPHOTRANSFERASE DOMAIN-CONTAINING PROTEIN"/>
    <property type="match status" value="1"/>
</dbReference>
<dbReference type="Pfam" id="PF01636">
    <property type="entry name" value="APH"/>
    <property type="match status" value="1"/>
</dbReference>
<organism evidence="2 3">
    <name type="scientific">Fusarium austroafricanum</name>
    <dbReference type="NCBI Taxonomy" id="2364996"/>
    <lineage>
        <taxon>Eukaryota</taxon>
        <taxon>Fungi</taxon>
        <taxon>Dikarya</taxon>
        <taxon>Ascomycota</taxon>
        <taxon>Pezizomycotina</taxon>
        <taxon>Sordariomycetes</taxon>
        <taxon>Hypocreomycetidae</taxon>
        <taxon>Hypocreales</taxon>
        <taxon>Nectriaceae</taxon>
        <taxon>Fusarium</taxon>
        <taxon>Fusarium concolor species complex</taxon>
    </lineage>
</organism>
<proteinExistence type="predicted"/>
<dbReference type="Proteomes" id="UP000605986">
    <property type="component" value="Unassembled WGS sequence"/>
</dbReference>
<dbReference type="OrthoDB" id="5598852at2759"/>
<dbReference type="SUPFAM" id="SSF56112">
    <property type="entry name" value="Protein kinase-like (PK-like)"/>
    <property type="match status" value="1"/>
</dbReference>
<keyword evidence="2" id="KW-0418">Kinase</keyword>
<dbReference type="GO" id="GO:0016301">
    <property type="term" value="F:kinase activity"/>
    <property type="evidence" value="ECO:0007669"/>
    <property type="project" value="UniProtKB-KW"/>
</dbReference>
<reference evidence="2" key="1">
    <citation type="submission" date="2020-01" db="EMBL/GenBank/DDBJ databases">
        <title>Identification and distribution of gene clusters putatively required for synthesis of sphingolipid metabolism inhibitors in phylogenetically diverse species of the filamentous fungus Fusarium.</title>
        <authorList>
            <person name="Kim H.-S."/>
            <person name="Busman M."/>
            <person name="Brown D.W."/>
            <person name="Divon H."/>
            <person name="Uhlig S."/>
            <person name="Proctor R.H."/>
        </authorList>
    </citation>
    <scope>NUCLEOTIDE SEQUENCE</scope>
    <source>
        <strain evidence="2">NRRL 53441</strain>
    </source>
</reference>
<keyword evidence="2" id="KW-0808">Transferase</keyword>
<gene>
    <name evidence="2" type="ORF">F53441_3349</name>
</gene>
<name>A0A8H4NWS3_9HYPO</name>
<evidence type="ECO:0000259" key="1">
    <source>
        <dbReference type="Pfam" id="PF01636"/>
    </source>
</evidence>
<accession>A0A8H4NWS3</accession>
<keyword evidence="3" id="KW-1185">Reference proteome</keyword>
<sequence>MYSLAAMECSLYSMEDEISNFFAKTSASRAECDERAEELVGGKATPVKVQGVCSYTLYAGPCLDYIVQFRLEPSRLNMKIISLASEVYGTLAPTVSFQGQIGQASDESNVKKPLYVYLMHRMKGVTHLDFILARECPENSPEAFAQRGRLMADVARFFALSWKAAQPVDQTYHKKVRERLVRELGILLKALPVRLHRITKKCIDSIDDILSLPMVLLHRDFSAFNIMVDQRSSHLVGVIDWAEAEIGPFGLDLHFLQSITGKLHYEKGWTRYDDYDSLQQVFWTTFKDEVGGLSDDRIEAIQLSRITGLLLSEGFTNRFANDCELVPIGDDERGRYNMLSLDGFLINPSTMFEGIE</sequence>
<dbReference type="Gene3D" id="3.90.1200.10">
    <property type="match status" value="1"/>
</dbReference>
<dbReference type="EMBL" id="JAADJG010000135">
    <property type="protein sequence ID" value="KAF4454064.1"/>
    <property type="molecule type" value="Genomic_DNA"/>
</dbReference>